<sequence>MVALNDLPDEIILGIASLVRVRQSPNHLLFLSAGDVTIAEDLSPEREGLKSFSMVNRRIRRIVLTTWYSVIQLHGDSDGMLKMAQLLRTFRENSQAAAAVRQLYVCMDPISHEFTSDFLKHNEEVATIYETARSVGILFPTSLFPAWDDLDYWGKTLLKRADDPKGSTDFEVYDHSDSEDILITQESIRREAEFGLFGNLFQILLLHTAGLRELIAAVPYNAWLPISIDPFAGGQRGNSNIPAYDARRLLPKLTTLALRPVEEFVEHGLNASVIATLLAIGPNIKELYLESCLLLTEFWPLKTLKNITHLTLSMTRVSASQLRVIVGACEALSTFKYTPCSDKELFFGAKPVEPGEVIQTLLPHAATLKTLCLEYFDTDPHVFITKPAGQLRQFTKLENLWIDGFSACGSFGRLSKNNSENDLENRGPRTVYFLQVFLESLPSSLETFHWSDELFDDMEYLEWIFEKLERFPKLRLVEIQCDAGEDDMPVVWRVRRALVKAGIESPLYGEMATNAEIWDKDF</sequence>
<organism evidence="1 2">
    <name type="scientific">Colletotrichum orbiculare (strain 104-T / ATCC 96160 / CBS 514.97 / LARS 414 / MAFF 240422)</name>
    <name type="common">Cucumber anthracnose fungus</name>
    <name type="synonym">Colletotrichum lagenarium</name>
    <dbReference type="NCBI Taxonomy" id="1213857"/>
    <lineage>
        <taxon>Eukaryota</taxon>
        <taxon>Fungi</taxon>
        <taxon>Dikarya</taxon>
        <taxon>Ascomycota</taxon>
        <taxon>Pezizomycotina</taxon>
        <taxon>Sordariomycetes</taxon>
        <taxon>Hypocreomycetidae</taxon>
        <taxon>Glomerellales</taxon>
        <taxon>Glomerellaceae</taxon>
        <taxon>Colletotrichum</taxon>
        <taxon>Colletotrichum orbiculare species complex</taxon>
    </lineage>
</organism>
<proteinExistence type="predicted"/>
<protein>
    <submittedName>
        <fullName evidence="1">Uncharacterized protein</fullName>
    </submittedName>
</protein>
<dbReference type="EMBL" id="AMCV02000022">
    <property type="protein sequence ID" value="TDZ19044.1"/>
    <property type="molecule type" value="Genomic_DNA"/>
</dbReference>
<name>A0A484FNG8_COLOR</name>
<dbReference type="AlphaFoldDB" id="A0A484FNG8"/>
<accession>A0A484FNG8</accession>
<evidence type="ECO:0000313" key="1">
    <source>
        <dbReference type="EMBL" id="TDZ19044.1"/>
    </source>
</evidence>
<dbReference type="InterPro" id="IPR032675">
    <property type="entry name" value="LRR_dom_sf"/>
</dbReference>
<dbReference type="OrthoDB" id="3935706at2759"/>
<dbReference type="Gene3D" id="3.80.10.10">
    <property type="entry name" value="Ribonuclease Inhibitor"/>
    <property type="match status" value="1"/>
</dbReference>
<evidence type="ECO:0000313" key="2">
    <source>
        <dbReference type="Proteomes" id="UP000014480"/>
    </source>
</evidence>
<dbReference type="Proteomes" id="UP000014480">
    <property type="component" value="Unassembled WGS sequence"/>
</dbReference>
<keyword evidence="2" id="KW-1185">Reference proteome</keyword>
<reference evidence="2" key="1">
    <citation type="journal article" date="2013" name="New Phytol.">
        <title>Comparative genomic and transcriptomic analyses reveal the hemibiotrophic stage shift of Colletotrichum fungi.</title>
        <authorList>
            <person name="Gan P."/>
            <person name="Ikeda K."/>
            <person name="Irieda H."/>
            <person name="Narusaka M."/>
            <person name="O'Connell R.J."/>
            <person name="Narusaka Y."/>
            <person name="Takano Y."/>
            <person name="Kubo Y."/>
            <person name="Shirasu K."/>
        </authorList>
    </citation>
    <scope>NUCLEOTIDE SEQUENCE [LARGE SCALE GENOMIC DNA]</scope>
    <source>
        <strain evidence="2">104-T / ATCC 96160 / CBS 514.97 / LARS 414 / MAFF 240422</strain>
    </source>
</reference>
<reference evidence="2" key="2">
    <citation type="journal article" date="2019" name="Mol. Plant Microbe Interact.">
        <title>Genome sequence resources for four phytopathogenic fungi from the Colletotrichum orbiculare species complex.</title>
        <authorList>
            <person name="Gan P."/>
            <person name="Tsushima A."/>
            <person name="Narusaka M."/>
            <person name="Narusaka Y."/>
            <person name="Takano Y."/>
            <person name="Kubo Y."/>
            <person name="Shirasu K."/>
        </authorList>
    </citation>
    <scope>GENOME REANNOTATION</scope>
    <source>
        <strain evidence="2">104-T / ATCC 96160 / CBS 514.97 / LARS 414 / MAFF 240422</strain>
    </source>
</reference>
<dbReference type="SUPFAM" id="SSF52047">
    <property type="entry name" value="RNI-like"/>
    <property type="match status" value="1"/>
</dbReference>
<comment type="caution">
    <text evidence="1">The sequence shown here is derived from an EMBL/GenBank/DDBJ whole genome shotgun (WGS) entry which is preliminary data.</text>
</comment>
<dbReference type="STRING" id="1213857.A0A484FNG8"/>
<gene>
    <name evidence="1" type="ORF">Cob_v008140</name>
</gene>